<name>A0A1J5PSH7_9ZZZZ</name>
<organism evidence="2">
    <name type="scientific">mine drainage metagenome</name>
    <dbReference type="NCBI Taxonomy" id="410659"/>
    <lineage>
        <taxon>unclassified sequences</taxon>
        <taxon>metagenomes</taxon>
        <taxon>ecological metagenomes</taxon>
    </lineage>
</organism>
<accession>A0A1J5PSH7</accession>
<evidence type="ECO:0000256" key="1">
    <source>
        <dbReference type="SAM" id="Phobius"/>
    </source>
</evidence>
<evidence type="ECO:0000313" key="2">
    <source>
        <dbReference type="EMBL" id="OIQ74441.1"/>
    </source>
</evidence>
<keyword evidence="1" id="KW-0472">Membrane</keyword>
<reference evidence="2" key="1">
    <citation type="submission" date="2016-10" db="EMBL/GenBank/DDBJ databases">
        <title>Sequence of Gallionella enrichment culture.</title>
        <authorList>
            <person name="Poehlein A."/>
            <person name="Muehling M."/>
            <person name="Daniel R."/>
        </authorList>
    </citation>
    <scope>NUCLEOTIDE SEQUENCE</scope>
</reference>
<sequence>MQRRGKKAETVAPGTLGNVQRLIGIFQQVFNLKGIVGIHRDTDAGRDKCLPAVELEHRPEGVQQFLQNTFNVQRGLQFGQQHGKFIAAHERHGIDFAQAVPDALRCLHQQLVALVVPKRVIDFLEVVQVNEQHRQLQVVAAAFLELLRQPLLHQAPVGQPGELIKMGLLPDRCLGRLAFGDVGVGANHAQRPALVIAADNHAARQHPLPAAVLATHPVFVAVTRCQSGKVGLMVMPDPRHIIGVGALVHLVVFVGYFTGRKTIHAQQTVGGIFFAFGNIPVPQPVSDALHRQLPAGLVFQQRGLGQLALGDVLHNGRAMHRPVVLPGGGSG</sequence>
<gene>
    <name evidence="2" type="ORF">GALL_439030</name>
</gene>
<feature type="transmembrane region" description="Helical" evidence="1">
    <location>
        <begin position="241"/>
        <end position="259"/>
    </location>
</feature>
<keyword evidence="1" id="KW-1133">Transmembrane helix</keyword>
<keyword evidence="1" id="KW-0812">Transmembrane</keyword>
<comment type="caution">
    <text evidence="2">The sequence shown here is derived from an EMBL/GenBank/DDBJ whole genome shotgun (WGS) entry which is preliminary data.</text>
</comment>
<dbReference type="AlphaFoldDB" id="A0A1J5PSH7"/>
<protein>
    <submittedName>
        <fullName evidence="2">Uncharacterized protein</fullName>
    </submittedName>
</protein>
<dbReference type="EMBL" id="MLJW01002508">
    <property type="protein sequence ID" value="OIQ74441.1"/>
    <property type="molecule type" value="Genomic_DNA"/>
</dbReference>
<proteinExistence type="predicted"/>